<organism evidence="2">
    <name type="scientific">Castor canadensis</name>
    <name type="common">American beaver</name>
    <dbReference type="NCBI Taxonomy" id="51338"/>
    <lineage>
        <taxon>Eukaryota</taxon>
        <taxon>Metazoa</taxon>
        <taxon>Chordata</taxon>
        <taxon>Craniata</taxon>
        <taxon>Vertebrata</taxon>
        <taxon>Euteleostomi</taxon>
        <taxon>Mammalia</taxon>
        <taxon>Eutheria</taxon>
        <taxon>Euarchontoglires</taxon>
        <taxon>Glires</taxon>
        <taxon>Rodentia</taxon>
        <taxon>Castorimorpha</taxon>
        <taxon>Castoridae</taxon>
        <taxon>Castor</taxon>
    </lineage>
</organism>
<evidence type="ECO:0000313" key="2">
    <source>
        <dbReference type="RefSeq" id="XP_020033835.1"/>
    </source>
</evidence>
<reference evidence="2" key="1">
    <citation type="submission" date="2025-08" db="UniProtKB">
        <authorList>
            <consortium name="RefSeq"/>
        </authorList>
    </citation>
    <scope>IDENTIFICATION</scope>
    <source>
        <tissue evidence="2">Leukocyte</tissue>
    </source>
</reference>
<feature type="compositionally biased region" description="Low complexity" evidence="1">
    <location>
        <begin position="127"/>
        <end position="139"/>
    </location>
</feature>
<dbReference type="AlphaFoldDB" id="A0A8B7VU23"/>
<evidence type="ECO:0000256" key="1">
    <source>
        <dbReference type="SAM" id="MobiDB-lite"/>
    </source>
</evidence>
<gene>
    <name evidence="2" type="primary">LOC109695617</name>
</gene>
<dbReference type="KEGG" id="ccan:109695617"/>
<sequence>MVCPVSGGRGQLRNNGKAGPPSRVTSSLHLSRPGRPGVMHAKDPARKVQKPVGEAGGSPRLECGPNPDQGGRIKCANLSSHSPSPVSRARDPCGEAEATGAPWLPRSPNAGSAGTPLPGGGPGASMPRSRTPTSSRAPGPGAGRGGPGRRSQRLPAGAAYMVARGRAGLVYAGERGPRASAQGHPAATGLAGPLSPSQGGRGREPTGGHLGLSPLRTDLAYIDVQSETALQE</sequence>
<protein>
    <submittedName>
        <fullName evidence="2">Cuticle collagen 2C-like</fullName>
    </submittedName>
</protein>
<feature type="region of interest" description="Disordered" evidence="1">
    <location>
        <begin position="1"/>
        <end position="159"/>
    </location>
</feature>
<name>A0A8B7VU23_CASCN</name>
<dbReference type="RefSeq" id="XP_020033835.1">
    <property type="nucleotide sequence ID" value="XM_020178246.1"/>
</dbReference>
<proteinExistence type="predicted"/>
<accession>A0A8B7VU23</accession>
<feature type="region of interest" description="Disordered" evidence="1">
    <location>
        <begin position="173"/>
        <end position="215"/>
    </location>
</feature>